<reference evidence="1 2" key="1">
    <citation type="journal article" date="2021" name="BMC Genomics">
        <title>Datura genome reveals duplications of psychoactive alkaloid biosynthetic genes and high mutation rate following tissue culture.</title>
        <authorList>
            <person name="Rajewski A."/>
            <person name="Carter-House D."/>
            <person name="Stajich J."/>
            <person name="Litt A."/>
        </authorList>
    </citation>
    <scope>NUCLEOTIDE SEQUENCE [LARGE SCALE GENOMIC DNA]</scope>
    <source>
        <strain evidence="1">AR-01</strain>
    </source>
</reference>
<sequence length="101" mass="11639">ASRDWYLRTAYATTDGVEGALLRLKGHLRAAQWHLRSEVPAQVTHVTVAAKHRPERDDDKIDIKLNREYNRENIAEIVYFSDLLLHSLRKNTIVESSKGEN</sequence>
<proteinExistence type="predicted"/>
<protein>
    <submittedName>
        <fullName evidence="1">Uncharacterized protein</fullName>
    </submittedName>
</protein>
<evidence type="ECO:0000313" key="1">
    <source>
        <dbReference type="EMBL" id="MCE3215604.1"/>
    </source>
</evidence>
<keyword evidence="2" id="KW-1185">Reference proteome</keyword>
<evidence type="ECO:0000313" key="2">
    <source>
        <dbReference type="Proteomes" id="UP000823775"/>
    </source>
</evidence>
<dbReference type="Proteomes" id="UP000823775">
    <property type="component" value="Unassembled WGS sequence"/>
</dbReference>
<organism evidence="1 2">
    <name type="scientific">Datura stramonium</name>
    <name type="common">Jimsonweed</name>
    <name type="synonym">Common thornapple</name>
    <dbReference type="NCBI Taxonomy" id="4076"/>
    <lineage>
        <taxon>Eukaryota</taxon>
        <taxon>Viridiplantae</taxon>
        <taxon>Streptophyta</taxon>
        <taxon>Embryophyta</taxon>
        <taxon>Tracheophyta</taxon>
        <taxon>Spermatophyta</taxon>
        <taxon>Magnoliopsida</taxon>
        <taxon>eudicotyledons</taxon>
        <taxon>Gunneridae</taxon>
        <taxon>Pentapetalae</taxon>
        <taxon>asterids</taxon>
        <taxon>lamiids</taxon>
        <taxon>Solanales</taxon>
        <taxon>Solanaceae</taxon>
        <taxon>Solanoideae</taxon>
        <taxon>Datureae</taxon>
        <taxon>Datura</taxon>
    </lineage>
</organism>
<feature type="non-terminal residue" evidence="1">
    <location>
        <position position="1"/>
    </location>
</feature>
<comment type="caution">
    <text evidence="1">The sequence shown here is derived from an EMBL/GenBank/DDBJ whole genome shotgun (WGS) entry which is preliminary data.</text>
</comment>
<accession>A0ABS8WVH6</accession>
<name>A0ABS8WVH6_DATST</name>
<gene>
    <name evidence="1" type="ORF">HAX54_002935</name>
</gene>
<dbReference type="EMBL" id="JACEIK010011315">
    <property type="protein sequence ID" value="MCE3215604.1"/>
    <property type="molecule type" value="Genomic_DNA"/>
</dbReference>